<reference evidence="1" key="1">
    <citation type="submission" date="2012-04" db="EMBL/GenBank/DDBJ databases">
        <title>The Genome Sequence of Loa loa.</title>
        <authorList>
            <consortium name="The Broad Institute Genome Sequencing Platform"/>
            <consortium name="Broad Institute Genome Sequencing Center for Infectious Disease"/>
            <person name="Nutman T.B."/>
            <person name="Fink D.L."/>
            <person name="Russ C."/>
            <person name="Young S."/>
            <person name="Zeng Q."/>
            <person name="Gargeya S."/>
            <person name="Alvarado L."/>
            <person name="Berlin A."/>
            <person name="Chapman S.B."/>
            <person name="Chen Z."/>
            <person name="Freedman E."/>
            <person name="Gellesch M."/>
            <person name="Goldberg J."/>
            <person name="Griggs A."/>
            <person name="Gujja S."/>
            <person name="Heilman E.R."/>
            <person name="Heiman D."/>
            <person name="Howarth C."/>
            <person name="Mehta T."/>
            <person name="Neiman D."/>
            <person name="Pearson M."/>
            <person name="Roberts A."/>
            <person name="Saif S."/>
            <person name="Shea T."/>
            <person name="Shenoy N."/>
            <person name="Sisk P."/>
            <person name="Stolte C."/>
            <person name="Sykes S."/>
            <person name="White J."/>
            <person name="Yandava C."/>
            <person name="Haas B."/>
            <person name="Henn M.R."/>
            <person name="Nusbaum C."/>
            <person name="Birren B."/>
        </authorList>
    </citation>
    <scope>NUCLEOTIDE SEQUENCE [LARGE SCALE GENOMIC DNA]</scope>
</reference>
<dbReference type="GeneID" id="31251513"/>
<accession>A0A1S0UKW3</accession>
<dbReference type="InParanoid" id="A0A1S0UKW3"/>
<organism evidence="1">
    <name type="scientific">Loa loa</name>
    <name type="common">Eye worm</name>
    <name type="synonym">Filaria loa</name>
    <dbReference type="NCBI Taxonomy" id="7209"/>
    <lineage>
        <taxon>Eukaryota</taxon>
        <taxon>Metazoa</taxon>
        <taxon>Ecdysozoa</taxon>
        <taxon>Nematoda</taxon>
        <taxon>Chromadorea</taxon>
        <taxon>Rhabditida</taxon>
        <taxon>Spirurina</taxon>
        <taxon>Spiruromorpha</taxon>
        <taxon>Filarioidea</taxon>
        <taxon>Onchocercidae</taxon>
        <taxon>Loa</taxon>
    </lineage>
</organism>
<dbReference type="RefSeq" id="XP_020306890.1">
    <property type="nucleotide sequence ID" value="XM_020449574.1"/>
</dbReference>
<gene>
    <name evidence="1" type="ORF">LOAG_16920</name>
</gene>
<dbReference type="KEGG" id="loa:LOAG_16920"/>
<name>A0A1S0UKW3_LOALO</name>
<protein>
    <submittedName>
        <fullName evidence="1">Uncharacterized protein</fullName>
    </submittedName>
</protein>
<dbReference type="EMBL" id="JH712093">
    <property type="protein sequence ID" value="EJD76066.1"/>
    <property type="molecule type" value="Genomic_DNA"/>
</dbReference>
<proteinExistence type="predicted"/>
<dbReference type="CTD" id="31251513"/>
<evidence type="ECO:0000313" key="1">
    <source>
        <dbReference type="EMBL" id="EJD76066.1"/>
    </source>
</evidence>
<sequence>MLDNANNGRPECHSALIAHELSQLNIDIVALSEELASWLKSPSLLNSKIRRQIIPITPPTTQQATSSLMLQFCKLTLWKKKKQILYQSMPFYPKGSFI</sequence>
<dbReference type="AlphaFoldDB" id="A0A1S0UKW3"/>